<evidence type="ECO:0000256" key="1">
    <source>
        <dbReference type="SAM" id="MobiDB-lite"/>
    </source>
</evidence>
<name>A0ABQ5J873_9ASTR</name>
<reference evidence="2" key="1">
    <citation type="journal article" date="2022" name="Int. J. Mol. Sci.">
        <title>Draft Genome of Tanacetum Coccineum: Genomic Comparison of Closely Related Tanacetum-Family Plants.</title>
        <authorList>
            <person name="Yamashiro T."/>
            <person name="Shiraishi A."/>
            <person name="Nakayama K."/>
            <person name="Satake H."/>
        </authorList>
    </citation>
    <scope>NUCLEOTIDE SEQUENCE</scope>
</reference>
<reference evidence="2" key="2">
    <citation type="submission" date="2022-01" db="EMBL/GenBank/DDBJ databases">
        <authorList>
            <person name="Yamashiro T."/>
            <person name="Shiraishi A."/>
            <person name="Satake H."/>
            <person name="Nakayama K."/>
        </authorList>
    </citation>
    <scope>NUCLEOTIDE SEQUENCE</scope>
</reference>
<gene>
    <name evidence="2" type="ORF">Tco_1125157</name>
</gene>
<keyword evidence="3" id="KW-1185">Reference proteome</keyword>
<comment type="caution">
    <text evidence="2">The sequence shown here is derived from an EMBL/GenBank/DDBJ whole genome shotgun (WGS) entry which is preliminary data.</text>
</comment>
<feature type="compositionally biased region" description="Basic and acidic residues" evidence="1">
    <location>
        <begin position="131"/>
        <end position="146"/>
    </location>
</feature>
<organism evidence="2 3">
    <name type="scientific">Tanacetum coccineum</name>
    <dbReference type="NCBI Taxonomy" id="301880"/>
    <lineage>
        <taxon>Eukaryota</taxon>
        <taxon>Viridiplantae</taxon>
        <taxon>Streptophyta</taxon>
        <taxon>Embryophyta</taxon>
        <taxon>Tracheophyta</taxon>
        <taxon>Spermatophyta</taxon>
        <taxon>Magnoliopsida</taxon>
        <taxon>eudicotyledons</taxon>
        <taxon>Gunneridae</taxon>
        <taxon>Pentapetalae</taxon>
        <taxon>asterids</taxon>
        <taxon>campanulids</taxon>
        <taxon>Asterales</taxon>
        <taxon>Asteraceae</taxon>
        <taxon>Asteroideae</taxon>
        <taxon>Anthemideae</taxon>
        <taxon>Anthemidinae</taxon>
        <taxon>Tanacetum</taxon>
    </lineage>
</organism>
<dbReference type="EMBL" id="BQNB010021661">
    <property type="protein sequence ID" value="GJU08727.1"/>
    <property type="molecule type" value="Genomic_DNA"/>
</dbReference>
<protein>
    <submittedName>
        <fullName evidence="2">Zf-CCHC domain-containing protein</fullName>
    </submittedName>
</protein>
<sequence length="161" mass="18831">MAQENYIEGCSMQRPPLLEADMFYFWKTRFETYFKSKDIDLWQVIQNGDFVFMMVRKFLRALPLKWRAKVTTIEEAKDLATLPLDELIGNLMVYEMILENDGIASKTTKEKVKSLALKANFIREQTSDDSDSPRREEGHFISECPKPKENKAFVRSDADFL</sequence>
<evidence type="ECO:0000313" key="3">
    <source>
        <dbReference type="Proteomes" id="UP001151760"/>
    </source>
</evidence>
<evidence type="ECO:0000313" key="2">
    <source>
        <dbReference type="EMBL" id="GJU08727.1"/>
    </source>
</evidence>
<proteinExistence type="predicted"/>
<dbReference type="Proteomes" id="UP001151760">
    <property type="component" value="Unassembled WGS sequence"/>
</dbReference>
<feature type="region of interest" description="Disordered" evidence="1">
    <location>
        <begin position="125"/>
        <end position="146"/>
    </location>
</feature>
<accession>A0ABQ5J873</accession>